<proteinExistence type="predicted"/>
<accession>A0AAV5WSD5</accession>
<name>A0AAV5WSD5_9BILA</name>
<sequence length="128" mass="14944">LFTQHGQICIRWSPPVWSRRRRIWIRQGGVRLGRIFFRRKQRWIRIRRIVQQLSRSHQAPHRPVLLPRLSALDVCLPSRALPSALSSPVVCHDLPSDTVPPHPNPLIPYRPLPLPLPRFPPPFCPSRT</sequence>
<organism evidence="1 2">
    <name type="scientific">Pristionchus fissidentatus</name>
    <dbReference type="NCBI Taxonomy" id="1538716"/>
    <lineage>
        <taxon>Eukaryota</taxon>
        <taxon>Metazoa</taxon>
        <taxon>Ecdysozoa</taxon>
        <taxon>Nematoda</taxon>
        <taxon>Chromadorea</taxon>
        <taxon>Rhabditida</taxon>
        <taxon>Rhabditina</taxon>
        <taxon>Diplogasteromorpha</taxon>
        <taxon>Diplogasteroidea</taxon>
        <taxon>Neodiplogasteridae</taxon>
        <taxon>Pristionchus</taxon>
    </lineage>
</organism>
<dbReference type="Proteomes" id="UP001432322">
    <property type="component" value="Unassembled WGS sequence"/>
</dbReference>
<comment type="caution">
    <text evidence="1">The sequence shown here is derived from an EMBL/GenBank/DDBJ whole genome shotgun (WGS) entry which is preliminary data.</text>
</comment>
<dbReference type="EMBL" id="BTSY01000006">
    <property type="protein sequence ID" value="GMT34942.1"/>
    <property type="molecule type" value="Genomic_DNA"/>
</dbReference>
<gene>
    <name evidence="1" type="ORF">PFISCL1PPCAC_26239</name>
</gene>
<dbReference type="AlphaFoldDB" id="A0AAV5WSD5"/>
<protein>
    <submittedName>
        <fullName evidence="1">Uncharacterized protein</fullName>
    </submittedName>
</protein>
<feature type="non-terminal residue" evidence="1">
    <location>
        <position position="1"/>
    </location>
</feature>
<keyword evidence="2" id="KW-1185">Reference proteome</keyword>
<evidence type="ECO:0000313" key="2">
    <source>
        <dbReference type="Proteomes" id="UP001432322"/>
    </source>
</evidence>
<reference evidence="1" key="1">
    <citation type="submission" date="2023-10" db="EMBL/GenBank/DDBJ databases">
        <title>Genome assembly of Pristionchus species.</title>
        <authorList>
            <person name="Yoshida K."/>
            <person name="Sommer R.J."/>
        </authorList>
    </citation>
    <scope>NUCLEOTIDE SEQUENCE</scope>
    <source>
        <strain evidence="1">RS5133</strain>
    </source>
</reference>
<evidence type="ECO:0000313" key="1">
    <source>
        <dbReference type="EMBL" id="GMT34942.1"/>
    </source>
</evidence>